<evidence type="ECO:0000313" key="6">
    <source>
        <dbReference type="Proteomes" id="UP000471640"/>
    </source>
</evidence>
<dbReference type="SUPFAM" id="SSF55816">
    <property type="entry name" value="5'-nucleotidase (syn. UDP-sugar hydrolase), C-terminal domain"/>
    <property type="match status" value="1"/>
</dbReference>
<dbReference type="InterPro" id="IPR008334">
    <property type="entry name" value="5'-Nucleotdase_C"/>
</dbReference>
<dbReference type="CDD" id="cd00845">
    <property type="entry name" value="MPP_UshA_N_like"/>
    <property type="match status" value="1"/>
</dbReference>
<dbReference type="SUPFAM" id="SSF56300">
    <property type="entry name" value="Metallo-dependent phosphatases"/>
    <property type="match status" value="1"/>
</dbReference>
<dbReference type="PANTHER" id="PTHR11575">
    <property type="entry name" value="5'-NUCLEOTIDASE-RELATED"/>
    <property type="match status" value="1"/>
</dbReference>
<accession>A0A6P1DPZ0</accession>
<evidence type="ECO:0000256" key="1">
    <source>
        <dbReference type="ARBA" id="ARBA00022729"/>
    </source>
</evidence>
<evidence type="ECO:0000259" key="3">
    <source>
        <dbReference type="Pfam" id="PF00149"/>
    </source>
</evidence>
<dbReference type="Proteomes" id="UP000471640">
    <property type="component" value="Unassembled WGS sequence"/>
</dbReference>
<keyword evidence="2" id="KW-0547">Nucleotide-binding</keyword>
<feature type="domain" description="Calcineurin-like phosphoesterase" evidence="3">
    <location>
        <begin position="35"/>
        <end position="243"/>
    </location>
</feature>
<evidence type="ECO:0000256" key="2">
    <source>
        <dbReference type="RuleBase" id="RU362119"/>
    </source>
</evidence>
<keyword evidence="1 2" id="KW-0732">Signal</keyword>
<dbReference type="PRINTS" id="PR01607">
    <property type="entry name" value="APYRASEFAMLY"/>
</dbReference>
<keyword evidence="6" id="KW-1185">Reference proteome</keyword>
<dbReference type="GO" id="GO:0000166">
    <property type="term" value="F:nucleotide binding"/>
    <property type="evidence" value="ECO:0007669"/>
    <property type="project" value="UniProtKB-KW"/>
</dbReference>
<protein>
    <submittedName>
        <fullName evidence="5">Bifunctional metallophosphatase/5'-nucleotidase</fullName>
    </submittedName>
</protein>
<feature type="domain" description="5'-Nucleotidase C-terminal" evidence="4">
    <location>
        <begin position="317"/>
        <end position="464"/>
    </location>
</feature>
<dbReference type="InterPro" id="IPR004843">
    <property type="entry name" value="Calcineurin-like_PHP"/>
</dbReference>
<name>A0A6P1DPZ0_9GAMM</name>
<dbReference type="EMBL" id="JAAIJR010000003">
    <property type="protein sequence ID" value="NEX18991.1"/>
    <property type="molecule type" value="Genomic_DNA"/>
</dbReference>
<dbReference type="Pfam" id="PF00149">
    <property type="entry name" value="Metallophos"/>
    <property type="match status" value="1"/>
</dbReference>
<reference evidence="6" key="1">
    <citation type="journal article" date="2020" name="Microbiol. Resour. Announc.">
        <title>Draft Genome Sequences of Thiorhodococcus mannitoliphagus and Thiorhodococcus minor, Purple Sulfur Photosynthetic Bacteria in the Gammaproteobacterial Family Chromatiaceae.</title>
        <authorList>
            <person name="Aviles F.A."/>
            <person name="Meyer T.E."/>
            <person name="Kyndt J.A."/>
        </authorList>
    </citation>
    <scope>NUCLEOTIDE SEQUENCE [LARGE SCALE GENOMIC DNA]</scope>
    <source>
        <strain evidence="6">DSM 18266</strain>
    </source>
</reference>
<dbReference type="InterPro" id="IPR006179">
    <property type="entry name" value="5_nucleotidase/apyrase"/>
</dbReference>
<feature type="chain" id="PRO_5027133518" evidence="2">
    <location>
        <begin position="27"/>
        <end position="509"/>
    </location>
</feature>
<dbReference type="InterPro" id="IPR036907">
    <property type="entry name" value="5'-Nucleotdase_C_sf"/>
</dbReference>
<dbReference type="AlphaFoldDB" id="A0A6P1DPZ0"/>
<dbReference type="Pfam" id="PF02872">
    <property type="entry name" value="5_nucleotid_C"/>
    <property type="match status" value="1"/>
</dbReference>
<comment type="similarity">
    <text evidence="2">Belongs to the 5'-nucleotidase family.</text>
</comment>
<sequence>MARWIPVRNWLLGLLIALGLQGAAAAACGPEDRLTLLHFNDLHGQLAPLSSADGAHPGGIARLATLVSEARAERPRQRTLLLFAGDLLQGTLSSSLFMGRPDLVLLERIGVDAAAVGNHEFDYGQDNFRALARAAGFPFLTANLGAEPDALPVPSSLLIGGAAEPGVAILGLTTAELLTTTHPRNTKGIQVADPMEIAGALVPKLRTQADLVVVLSHLGLAADKRLAREVDGIDVIIGGHDHAVLETPVMESGVIILQAGARGQWLGRLDLNCVAGRLEPSGYRLIPVSTEVAEDPEIAAEVARIVAAADAGMDEVIGRIGVDLSAERALIRRDEAIFGDFVADLARNITAADIALFNAGSFRASIPKGEVTLKQVYEALPFGNELVVAELEGQQLLEALARSASLHPRDHSGGFLQVSGVRYVIDGNRLASAELPTGPLDPEARYRVVMTDFLAAGGDGYQMLMSQAGQVKTGRLVSEVVVAAIRAGAELPLHSDGRILRRAPTSIGR</sequence>
<dbReference type="GO" id="GO:0016787">
    <property type="term" value="F:hydrolase activity"/>
    <property type="evidence" value="ECO:0007669"/>
    <property type="project" value="UniProtKB-KW"/>
</dbReference>
<proteinExistence type="inferred from homology"/>
<dbReference type="Gene3D" id="3.60.21.10">
    <property type="match status" value="1"/>
</dbReference>
<keyword evidence="2" id="KW-0378">Hydrolase</keyword>
<reference evidence="5 6" key="2">
    <citation type="submission" date="2020-02" db="EMBL/GenBank/DDBJ databases">
        <title>Genome sequences of Thiorhodococcus mannitoliphagus and Thiorhodococcus minor, purple sulfur photosynthetic bacteria in the gammaproteobacterial family, Chromatiaceae.</title>
        <authorList>
            <person name="Aviles F.A."/>
            <person name="Meyer T.E."/>
            <person name="Kyndt J.A."/>
        </authorList>
    </citation>
    <scope>NUCLEOTIDE SEQUENCE [LARGE SCALE GENOMIC DNA]</scope>
    <source>
        <strain evidence="5 6">DSM 18266</strain>
    </source>
</reference>
<feature type="signal peptide" evidence="2">
    <location>
        <begin position="1"/>
        <end position="26"/>
    </location>
</feature>
<dbReference type="Gene3D" id="3.90.780.10">
    <property type="entry name" value="5'-Nucleotidase, C-terminal domain"/>
    <property type="match status" value="1"/>
</dbReference>
<dbReference type="InterPro" id="IPR029052">
    <property type="entry name" value="Metallo-depent_PP-like"/>
</dbReference>
<gene>
    <name evidence="5" type="ORF">G3480_01445</name>
</gene>
<evidence type="ECO:0000313" key="5">
    <source>
        <dbReference type="EMBL" id="NEX18991.1"/>
    </source>
</evidence>
<evidence type="ECO:0000259" key="4">
    <source>
        <dbReference type="Pfam" id="PF02872"/>
    </source>
</evidence>
<dbReference type="PANTHER" id="PTHR11575:SF24">
    <property type="entry name" value="5'-NUCLEOTIDASE"/>
    <property type="match status" value="1"/>
</dbReference>
<dbReference type="GO" id="GO:0030288">
    <property type="term" value="C:outer membrane-bounded periplasmic space"/>
    <property type="evidence" value="ECO:0007669"/>
    <property type="project" value="TreeGrafter"/>
</dbReference>
<dbReference type="PROSITE" id="PS51257">
    <property type="entry name" value="PROKAR_LIPOPROTEIN"/>
    <property type="match status" value="1"/>
</dbReference>
<dbReference type="GO" id="GO:0009166">
    <property type="term" value="P:nucleotide catabolic process"/>
    <property type="evidence" value="ECO:0007669"/>
    <property type="project" value="InterPro"/>
</dbReference>
<comment type="caution">
    <text evidence="5">The sequence shown here is derived from an EMBL/GenBank/DDBJ whole genome shotgun (WGS) entry which is preliminary data.</text>
</comment>
<organism evidence="5 6">
    <name type="scientific">Thiorhodococcus mannitoliphagus</name>
    <dbReference type="NCBI Taxonomy" id="329406"/>
    <lineage>
        <taxon>Bacteria</taxon>
        <taxon>Pseudomonadati</taxon>
        <taxon>Pseudomonadota</taxon>
        <taxon>Gammaproteobacteria</taxon>
        <taxon>Chromatiales</taxon>
        <taxon>Chromatiaceae</taxon>
        <taxon>Thiorhodococcus</taxon>
    </lineage>
</organism>